<keyword evidence="3" id="KW-1185">Reference proteome</keyword>
<feature type="region of interest" description="Disordered" evidence="1">
    <location>
        <begin position="1"/>
        <end position="87"/>
    </location>
</feature>
<comment type="caution">
    <text evidence="2">The sequence shown here is derived from an EMBL/GenBank/DDBJ whole genome shotgun (WGS) entry which is preliminary data.</text>
</comment>
<name>A0ABD0K0K4_9CAEN</name>
<accession>A0ABD0K0K4</accession>
<dbReference type="Proteomes" id="UP001519460">
    <property type="component" value="Unassembled WGS sequence"/>
</dbReference>
<feature type="compositionally biased region" description="Polar residues" evidence="1">
    <location>
        <begin position="1"/>
        <end position="29"/>
    </location>
</feature>
<protein>
    <submittedName>
        <fullName evidence="2">Uncharacterized protein</fullName>
    </submittedName>
</protein>
<evidence type="ECO:0000256" key="1">
    <source>
        <dbReference type="SAM" id="MobiDB-lite"/>
    </source>
</evidence>
<organism evidence="2 3">
    <name type="scientific">Batillaria attramentaria</name>
    <dbReference type="NCBI Taxonomy" id="370345"/>
    <lineage>
        <taxon>Eukaryota</taxon>
        <taxon>Metazoa</taxon>
        <taxon>Spiralia</taxon>
        <taxon>Lophotrochozoa</taxon>
        <taxon>Mollusca</taxon>
        <taxon>Gastropoda</taxon>
        <taxon>Caenogastropoda</taxon>
        <taxon>Sorbeoconcha</taxon>
        <taxon>Cerithioidea</taxon>
        <taxon>Batillariidae</taxon>
        <taxon>Batillaria</taxon>
    </lineage>
</organism>
<evidence type="ECO:0000313" key="2">
    <source>
        <dbReference type="EMBL" id="KAK7480521.1"/>
    </source>
</evidence>
<evidence type="ECO:0000313" key="3">
    <source>
        <dbReference type="Proteomes" id="UP001519460"/>
    </source>
</evidence>
<feature type="compositionally biased region" description="Polar residues" evidence="1">
    <location>
        <begin position="55"/>
        <end position="87"/>
    </location>
</feature>
<gene>
    <name evidence="2" type="ORF">BaRGS_00028255</name>
</gene>
<dbReference type="AlphaFoldDB" id="A0ABD0K0K4"/>
<proteinExistence type="predicted"/>
<feature type="compositionally biased region" description="Basic and acidic residues" evidence="1">
    <location>
        <begin position="38"/>
        <end position="47"/>
    </location>
</feature>
<dbReference type="EMBL" id="JACVVK020000280">
    <property type="protein sequence ID" value="KAK7480521.1"/>
    <property type="molecule type" value="Genomic_DNA"/>
</dbReference>
<reference evidence="2 3" key="1">
    <citation type="journal article" date="2023" name="Sci. Data">
        <title>Genome assembly of the Korean intertidal mud-creeper Batillaria attramentaria.</title>
        <authorList>
            <person name="Patra A.K."/>
            <person name="Ho P.T."/>
            <person name="Jun S."/>
            <person name="Lee S.J."/>
            <person name="Kim Y."/>
            <person name="Won Y.J."/>
        </authorList>
    </citation>
    <scope>NUCLEOTIDE SEQUENCE [LARGE SCALE GENOMIC DNA]</scope>
    <source>
        <strain evidence="2">Wonlab-2016</strain>
    </source>
</reference>
<sequence>MTGSVTGLTSSSHTHTAQISRASAQQNQPHDMAKTAARHSDEPDAKRQKTACSPARSSEQTSGLSAPQRVTRTVHQPNYSTAGVEQTSVETSHVVGTHSLQTSSANNQILADSSSSHASLAKRRWLTVLAKHPQCIHTVAEEHKEERENKRILLVLLPTRTDTCT</sequence>